<comment type="caution">
    <text evidence="1">The sequence shown here is derived from an EMBL/GenBank/DDBJ whole genome shotgun (WGS) entry which is preliminary data.</text>
</comment>
<accession>A0A835I9S0</accession>
<evidence type="ECO:0000313" key="1">
    <source>
        <dbReference type="EMBL" id="KAF9612588.1"/>
    </source>
</evidence>
<keyword evidence="2" id="KW-1185">Reference proteome</keyword>
<name>A0A835I9S0_9MAGN</name>
<evidence type="ECO:0000313" key="2">
    <source>
        <dbReference type="Proteomes" id="UP000631114"/>
    </source>
</evidence>
<gene>
    <name evidence="1" type="ORF">IFM89_002184</name>
</gene>
<reference evidence="1 2" key="1">
    <citation type="submission" date="2020-10" db="EMBL/GenBank/DDBJ databases">
        <title>The Coptis chinensis genome and diversification of protoberbering-type alkaloids.</title>
        <authorList>
            <person name="Wang B."/>
            <person name="Shu S."/>
            <person name="Song C."/>
            <person name="Liu Y."/>
        </authorList>
    </citation>
    <scope>NUCLEOTIDE SEQUENCE [LARGE SCALE GENOMIC DNA]</scope>
    <source>
        <strain evidence="1">HL-2020</strain>
        <tissue evidence="1">Leaf</tissue>
    </source>
</reference>
<dbReference type="AlphaFoldDB" id="A0A835I9S0"/>
<sequence length="98" mass="11056">MYSKDTQILSDWGIQGKLRTAPRIESVNWVAPNAPTIKVNTDGASRVGLTTIRVTGLSVRQSLKPLNWQPLRDCLTFRLKHTLKQQSRLLDHHSCHGP</sequence>
<dbReference type="Proteomes" id="UP000631114">
    <property type="component" value="Unassembled WGS sequence"/>
</dbReference>
<proteinExistence type="predicted"/>
<dbReference type="EMBL" id="JADFTS010000003">
    <property type="protein sequence ID" value="KAF9612588.1"/>
    <property type="molecule type" value="Genomic_DNA"/>
</dbReference>
<protein>
    <submittedName>
        <fullName evidence="1">Uncharacterized protein</fullName>
    </submittedName>
</protein>
<organism evidence="1 2">
    <name type="scientific">Coptis chinensis</name>
    <dbReference type="NCBI Taxonomy" id="261450"/>
    <lineage>
        <taxon>Eukaryota</taxon>
        <taxon>Viridiplantae</taxon>
        <taxon>Streptophyta</taxon>
        <taxon>Embryophyta</taxon>
        <taxon>Tracheophyta</taxon>
        <taxon>Spermatophyta</taxon>
        <taxon>Magnoliopsida</taxon>
        <taxon>Ranunculales</taxon>
        <taxon>Ranunculaceae</taxon>
        <taxon>Coptidoideae</taxon>
        <taxon>Coptis</taxon>
    </lineage>
</organism>